<name>A0ABR4CPY4_9HELO</name>
<dbReference type="EMBL" id="JAZHXI010000005">
    <property type="protein sequence ID" value="KAL2071266.1"/>
    <property type="molecule type" value="Genomic_DNA"/>
</dbReference>
<dbReference type="InterPro" id="IPR045518">
    <property type="entry name" value="2EXR"/>
</dbReference>
<evidence type="ECO:0000313" key="3">
    <source>
        <dbReference type="Proteomes" id="UP001595075"/>
    </source>
</evidence>
<gene>
    <name evidence="2" type="ORF">VTL71DRAFT_12501</name>
</gene>
<dbReference type="Pfam" id="PF20150">
    <property type="entry name" value="2EXR"/>
    <property type="match status" value="1"/>
</dbReference>
<feature type="domain" description="2EXR" evidence="1">
    <location>
        <begin position="72"/>
        <end position="149"/>
    </location>
</feature>
<dbReference type="PANTHER" id="PTHR35910">
    <property type="entry name" value="2EXR DOMAIN-CONTAINING PROTEIN"/>
    <property type="match status" value="1"/>
</dbReference>
<sequence>MSQTTDGATDESLFDWTGLLNDHSFDSSAQTSRSSSKTLSGDGATNLLSGSTVNGASQASTEFDVTLNLTSFTLFPKLPPELRLMVWEYVCFFTRNVPLWNVLLAKPRQEDIGYIPYKYITGCPPPSILSVNLESRETGFKYYKLSLGGVFLLEKGVTVKAEARKYVHFLADRICPLKEFCNTMDNDDEDAFKKYWLSRVAVNTNTCWRDHDETSPFWVEFDMLQYPEWWFHSDMREILIYDEDFSEREPYPLEFEEEKEAELATMEIEVQVRILEFKKSLNAYINGEFEVEKDLEVVRKRKIAKCEAEGKTVPDHLLRKQSWVEPTIKVVRVKRN</sequence>
<dbReference type="Proteomes" id="UP001595075">
    <property type="component" value="Unassembled WGS sequence"/>
</dbReference>
<accession>A0ABR4CPY4</accession>
<dbReference type="PANTHER" id="PTHR35910:SF6">
    <property type="entry name" value="2EXR DOMAIN-CONTAINING PROTEIN"/>
    <property type="match status" value="1"/>
</dbReference>
<proteinExistence type="predicted"/>
<comment type="caution">
    <text evidence="2">The sequence shown here is derived from an EMBL/GenBank/DDBJ whole genome shotgun (WGS) entry which is preliminary data.</text>
</comment>
<reference evidence="2 3" key="1">
    <citation type="journal article" date="2024" name="Commun. Biol.">
        <title>Comparative genomic analysis of thermophilic fungi reveals convergent evolutionary adaptations and gene losses.</title>
        <authorList>
            <person name="Steindorff A.S."/>
            <person name="Aguilar-Pontes M.V."/>
            <person name="Robinson A.J."/>
            <person name="Andreopoulos B."/>
            <person name="LaButti K."/>
            <person name="Kuo A."/>
            <person name="Mondo S."/>
            <person name="Riley R."/>
            <person name="Otillar R."/>
            <person name="Haridas S."/>
            <person name="Lipzen A."/>
            <person name="Grimwood J."/>
            <person name="Schmutz J."/>
            <person name="Clum A."/>
            <person name="Reid I.D."/>
            <person name="Moisan M.C."/>
            <person name="Butler G."/>
            <person name="Nguyen T.T.M."/>
            <person name="Dewar K."/>
            <person name="Conant G."/>
            <person name="Drula E."/>
            <person name="Henrissat B."/>
            <person name="Hansel C."/>
            <person name="Singer S."/>
            <person name="Hutchinson M.I."/>
            <person name="de Vries R.P."/>
            <person name="Natvig D.O."/>
            <person name="Powell A.J."/>
            <person name="Tsang A."/>
            <person name="Grigoriev I.V."/>
        </authorList>
    </citation>
    <scope>NUCLEOTIDE SEQUENCE [LARGE SCALE GENOMIC DNA]</scope>
    <source>
        <strain evidence="2 3">CBS 494.80</strain>
    </source>
</reference>
<organism evidence="2 3">
    <name type="scientific">Oculimacula yallundae</name>
    <dbReference type="NCBI Taxonomy" id="86028"/>
    <lineage>
        <taxon>Eukaryota</taxon>
        <taxon>Fungi</taxon>
        <taxon>Dikarya</taxon>
        <taxon>Ascomycota</taxon>
        <taxon>Pezizomycotina</taxon>
        <taxon>Leotiomycetes</taxon>
        <taxon>Helotiales</taxon>
        <taxon>Ploettnerulaceae</taxon>
        <taxon>Oculimacula</taxon>
    </lineage>
</organism>
<keyword evidence="3" id="KW-1185">Reference proteome</keyword>
<evidence type="ECO:0000313" key="2">
    <source>
        <dbReference type="EMBL" id="KAL2071266.1"/>
    </source>
</evidence>
<evidence type="ECO:0000259" key="1">
    <source>
        <dbReference type="Pfam" id="PF20150"/>
    </source>
</evidence>
<protein>
    <recommendedName>
        <fullName evidence="1">2EXR domain-containing protein</fullName>
    </recommendedName>
</protein>